<dbReference type="AlphaFoldDB" id="A0AAE1HC11"/>
<dbReference type="EMBL" id="JAHWGI010000775">
    <property type="protein sequence ID" value="KAK3917730.1"/>
    <property type="molecule type" value="Genomic_DNA"/>
</dbReference>
<protein>
    <submittedName>
        <fullName evidence="1">Leucine-rich repeat receptor-like protein kinase</fullName>
    </submittedName>
</protein>
<reference evidence="1" key="2">
    <citation type="journal article" date="2023" name="BMC Genomics">
        <title>Pest status, molecular evolution, and epigenetic factors derived from the genome assembly of Frankliniella fusca, a thysanopteran phytovirus vector.</title>
        <authorList>
            <person name="Catto M.A."/>
            <person name="Labadie P.E."/>
            <person name="Jacobson A.L."/>
            <person name="Kennedy G.G."/>
            <person name="Srinivasan R."/>
            <person name="Hunt B.G."/>
        </authorList>
    </citation>
    <scope>NUCLEOTIDE SEQUENCE</scope>
    <source>
        <strain evidence="1">PL_HMW_Pooled</strain>
    </source>
</reference>
<evidence type="ECO:0000313" key="1">
    <source>
        <dbReference type="EMBL" id="KAK3917730.1"/>
    </source>
</evidence>
<gene>
    <name evidence="1" type="ORF">KUF71_007205</name>
</gene>
<comment type="caution">
    <text evidence="1">The sequence shown here is derived from an EMBL/GenBank/DDBJ whole genome shotgun (WGS) entry which is preliminary data.</text>
</comment>
<dbReference type="Proteomes" id="UP001219518">
    <property type="component" value="Unassembled WGS sequence"/>
</dbReference>
<name>A0AAE1HC11_9NEOP</name>
<keyword evidence="1" id="KW-0418">Kinase</keyword>
<keyword evidence="2" id="KW-1185">Reference proteome</keyword>
<keyword evidence="1" id="KW-0808">Transferase</keyword>
<sequence length="87" mass="9531">MTAVKEFPPVGLGKPKIDLLKWIQLSVATVTDEWSAKLPGHCPKAGPSQEPNKLSNLKWSYCSMEIISSHPLLSFAIGCRMSYGNVT</sequence>
<reference evidence="1" key="1">
    <citation type="submission" date="2021-07" db="EMBL/GenBank/DDBJ databases">
        <authorList>
            <person name="Catto M.A."/>
            <person name="Jacobson A."/>
            <person name="Kennedy G."/>
            <person name="Labadie P."/>
            <person name="Hunt B.G."/>
            <person name="Srinivasan R."/>
        </authorList>
    </citation>
    <scope>NUCLEOTIDE SEQUENCE</scope>
    <source>
        <strain evidence="1">PL_HMW_Pooled</strain>
        <tissue evidence="1">Head</tissue>
    </source>
</reference>
<keyword evidence="1" id="KW-0675">Receptor</keyword>
<evidence type="ECO:0000313" key="2">
    <source>
        <dbReference type="Proteomes" id="UP001219518"/>
    </source>
</evidence>
<dbReference type="GO" id="GO:0016301">
    <property type="term" value="F:kinase activity"/>
    <property type="evidence" value="ECO:0007669"/>
    <property type="project" value="UniProtKB-KW"/>
</dbReference>
<organism evidence="1 2">
    <name type="scientific">Frankliniella fusca</name>
    <dbReference type="NCBI Taxonomy" id="407009"/>
    <lineage>
        <taxon>Eukaryota</taxon>
        <taxon>Metazoa</taxon>
        <taxon>Ecdysozoa</taxon>
        <taxon>Arthropoda</taxon>
        <taxon>Hexapoda</taxon>
        <taxon>Insecta</taxon>
        <taxon>Pterygota</taxon>
        <taxon>Neoptera</taxon>
        <taxon>Paraneoptera</taxon>
        <taxon>Thysanoptera</taxon>
        <taxon>Terebrantia</taxon>
        <taxon>Thripoidea</taxon>
        <taxon>Thripidae</taxon>
        <taxon>Frankliniella</taxon>
    </lineage>
</organism>
<accession>A0AAE1HC11</accession>
<proteinExistence type="predicted"/>